<dbReference type="SUPFAM" id="SSF53067">
    <property type="entry name" value="Actin-like ATPase domain"/>
    <property type="match status" value="1"/>
</dbReference>
<dbReference type="PANTHER" id="PTHR18964:SF149">
    <property type="entry name" value="BIFUNCTIONAL UDP-N-ACETYLGLUCOSAMINE 2-EPIMERASE_N-ACETYLMANNOSAMINE KINASE"/>
    <property type="match status" value="1"/>
</dbReference>
<proteinExistence type="inferred from homology"/>
<dbReference type="SUPFAM" id="SSF46785">
    <property type="entry name" value="Winged helix' DNA-binding domain"/>
    <property type="match status" value="1"/>
</dbReference>
<dbReference type="Pfam" id="PF00480">
    <property type="entry name" value="ROK"/>
    <property type="match status" value="1"/>
</dbReference>
<dbReference type="InterPro" id="IPR036390">
    <property type="entry name" value="WH_DNA-bd_sf"/>
</dbReference>
<evidence type="ECO:0000256" key="1">
    <source>
        <dbReference type="ARBA" id="ARBA00006479"/>
    </source>
</evidence>
<dbReference type="InterPro" id="IPR043129">
    <property type="entry name" value="ATPase_NBD"/>
</dbReference>
<dbReference type="Proteomes" id="UP001056336">
    <property type="component" value="Chromosome"/>
</dbReference>
<reference evidence="2" key="1">
    <citation type="journal article" date="2018" name="Int. J. Syst. Evol. Microbiol.">
        <title>Jatrophihabitans telluris sp. nov., isolated from sediment soil of lava forest wetlands and the emended description of the genus Jatrophihabitans.</title>
        <authorList>
            <person name="Lee K.C."/>
            <person name="Suh M.K."/>
            <person name="Eom M.K."/>
            <person name="Kim K.K."/>
            <person name="Kim J.S."/>
            <person name="Kim D.S."/>
            <person name="Ko S.H."/>
            <person name="Shin Y.K."/>
            <person name="Lee J.S."/>
        </authorList>
    </citation>
    <scope>NUCLEOTIDE SEQUENCE</scope>
    <source>
        <strain evidence="2">N237</strain>
    </source>
</reference>
<dbReference type="Gene3D" id="3.30.420.40">
    <property type="match status" value="2"/>
</dbReference>
<name>A0ABY4R300_9ACTN</name>
<dbReference type="RefSeq" id="WP_249774099.1">
    <property type="nucleotide sequence ID" value="NZ_CP097332.1"/>
</dbReference>
<evidence type="ECO:0000313" key="2">
    <source>
        <dbReference type="EMBL" id="UQX90203.1"/>
    </source>
</evidence>
<evidence type="ECO:0000313" key="3">
    <source>
        <dbReference type="Proteomes" id="UP001056336"/>
    </source>
</evidence>
<gene>
    <name evidence="2" type="ORF">M6D93_09435</name>
</gene>
<keyword evidence="3" id="KW-1185">Reference proteome</keyword>
<reference evidence="2" key="2">
    <citation type="submission" date="2022-05" db="EMBL/GenBank/DDBJ databases">
        <authorList>
            <person name="Kim J.-S."/>
            <person name="Lee K."/>
            <person name="Suh M."/>
            <person name="Eom M."/>
            <person name="Kim J.-S."/>
            <person name="Kim D.-S."/>
            <person name="Ko S.-H."/>
            <person name="Shin Y."/>
            <person name="Lee J.-S."/>
        </authorList>
    </citation>
    <scope>NUCLEOTIDE SEQUENCE</scope>
    <source>
        <strain evidence="2">N237</strain>
    </source>
</reference>
<accession>A0ABY4R300</accession>
<organism evidence="2 3">
    <name type="scientific">Jatrophihabitans telluris</name>
    <dbReference type="NCBI Taxonomy" id="2038343"/>
    <lineage>
        <taxon>Bacteria</taxon>
        <taxon>Bacillati</taxon>
        <taxon>Actinomycetota</taxon>
        <taxon>Actinomycetes</taxon>
        <taxon>Jatrophihabitantales</taxon>
        <taxon>Jatrophihabitantaceae</taxon>
        <taxon>Jatrophihabitans</taxon>
    </lineage>
</organism>
<dbReference type="PANTHER" id="PTHR18964">
    <property type="entry name" value="ROK (REPRESSOR, ORF, KINASE) FAMILY"/>
    <property type="match status" value="1"/>
</dbReference>
<comment type="similarity">
    <text evidence="1">Belongs to the ROK (NagC/XylR) family.</text>
</comment>
<dbReference type="EMBL" id="CP097332">
    <property type="protein sequence ID" value="UQX90203.1"/>
    <property type="molecule type" value="Genomic_DNA"/>
</dbReference>
<dbReference type="InterPro" id="IPR000600">
    <property type="entry name" value="ROK"/>
</dbReference>
<sequence length="407" mass="41976">MASSSVVRPEEIRRHNLGLLLRQIHRHGELTRAELTTLLGLNRSTIGGLVTDLVNLGVVTEYVPAGRDRAGRPSYVVAPREEGPYVLAVEVEVERIVSAAVGLGGRVHARRETNTQDGPTTPAAAAAQVSRDARWLAARMPPSAVLFGAGVSVPGTVRRADGLVVHAPNLEWREVPFSELLRKSLGGELDVQVGNDANLGALAEHQRGAARGLDNVIFINGSVGVGGGVIVDGSELHGVGGYAGEIGHIMLNPEGPPCHCGSTGCIETYIGEHALLRQAGVTGAFGPLAAAAVFADAERGDARAAGAVAHVALWLGRTLATLVNVFNPEALIVGGTLADVVRLERAIVEGEVDRRAMAAARAGVRILTPGLGQESSLIGASELAFQALLAAPDAGLTMSSTGGAAAN</sequence>
<protein>
    <submittedName>
        <fullName evidence="2">ROK family transcriptional regulator</fullName>
    </submittedName>
</protein>
<dbReference type="Gene3D" id="1.10.10.10">
    <property type="entry name" value="Winged helix-like DNA-binding domain superfamily/Winged helix DNA-binding domain"/>
    <property type="match status" value="1"/>
</dbReference>
<dbReference type="InterPro" id="IPR036388">
    <property type="entry name" value="WH-like_DNA-bd_sf"/>
</dbReference>